<dbReference type="Proteomes" id="UP000582659">
    <property type="component" value="Unassembled WGS sequence"/>
</dbReference>
<name>A0A7I8XBE0_BURXY</name>
<organism evidence="2 3">
    <name type="scientific">Bursaphelenchus xylophilus</name>
    <name type="common">Pinewood nematode worm</name>
    <name type="synonym">Aphelenchoides xylophilus</name>
    <dbReference type="NCBI Taxonomy" id="6326"/>
    <lineage>
        <taxon>Eukaryota</taxon>
        <taxon>Metazoa</taxon>
        <taxon>Ecdysozoa</taxon>
        <taxon>Nematoda</taxon>
        <taxon>Chromadorea</taxon>
        <taxon>Rhabditida</taxon>
        <taxon>Tylenchina</taxon>
        <taxon>Tylenchomorpha</taxon>
        <taxon>Aphelenchoidea</taxon>
        <taxon>Aphelenchoididae</taxon>
        <taxon>Bursaphelenchus</taxon>
    </lineage>
</organism>
<gene>
    <name evidence="2" type="ORF">BXYJ_LOCUS896</name>
</gene>
<dbReference type="InterPro" id="IPR011333">
    <property type="entry name" value="SKP1/BTB/POZ_sf"/>
</dbReference>
<dbReference type="SUPFAM" id="SSF54695">
    <property type="entry name" value="POZ domain"/>
    <property type="match status" value="1"/>
</dbReference>
<comment type="caution">
    <text evidence="2">The sequence shown here is derived from an EMBL/GenBank/DDBJ whole genome shotgun (WGS) entry which is preliminary data.</text>
</comment>
<accession>A0A7I8XBE0</accession>
<dbReference type="PROSITE" id="PS50097">
    <property type="entry name" value="BTB"/>
    <property type="match status" value="1"/>
</dbReference>
<protein>
    <submittedName>
        <fullName evidence="2">(pine wood nematode) hypothetical protein</fullName>
    </submittedName>
</protein>
<dbReference type="InterPro" id="IPR000210">
    <property type="entry name" value="BTB/POZ_dom"/>
</dbReference>
<dbReference type="EMBL" id="CAJFDI010000001">
    <property type="protein sequence ID" value="CAD5208660.1"/>
    <property type="molecule type" value="Genomic_DNA"/>
</dbReference>
<keyword evidence="3" id="KW-1185">Reference proteome</keyword>
<dbReference type="Proteomes" id="UP000659654">
    <property type="component" value="Unassembled WGS sequence"/>
</dbReference>
<dbReference type="PANTHER" id="PTHR24413">
    <property type="entry name" value="SPECKLE-TYPE POZ PROTEIN"/>
    <property type="match status" value="1"/>
</dbReference>
<dbReference type="Pfam" id="PF00651">
    <property type="entry name" value="BTB"/>
    <property type="match status" value="1"/>
</dbReference>
<evidence type="ECO:0000259" key="1">
    <source>
        <dbReference type="PROSITE" id="PS50097"/>
    </source>
</evidence>
<dbReference type="SMR" id="A0A7I8XBE0"/>
<dbReference type="OrthoDB" id="6359816at2759"/>
<dbReference type="SMART" id="SM00225">
    <property type="entry name" value="BTB"/>
    <property type="match status" value="1"/>
</dbReference>
<feature type="domain" description="BTB" evidence="1">
    <location>
        <begin position="45"/>
        <end position="103"/>
    </location>
</feature>
<evidence type="ECO:0000313" key="2">
    <source>
        <dbReference type="EMBL" id="CAD5208660.1"/>
    </source>
</evidence>
<evidence type="ECO:0000313" key="3">
    <source>
        <dbReference type="Proteomes" id="UP000659654"/>
    </source>
</evidence>
<dbReference type="Gene3D" id="3.30.710.10">
    <property type="entry name" value="Potassium Channel Kv1.1, Chain A"/>
    <property type="match status" value="1"/>
</dbReference>
<sequence>MSQCTSNCEASKRRKYLEIQINALKERVDRNPEVYHEFFGNSDFSDFQIKAGGKTFYVTKYQLAHKSKVFANMFMVNMREKKEGVMKIDADAETVEAMLEYIYMFKKVKGSELARKVVQLAHCYEIDDLKEQCELEILENLTVNDAEDSLLLAAQLKLPLVFLKCNEFLLMNFVDFGETVITLSEAEVAFMVYSSEPLTSRMKFKVIQPFGEVTLASDELTHPNCPTSSMGFVYFAPYVEGLHDYDQLHLLPNARYLPVEFKDIK</sequence>
<dbReference type="EMBL" id="CAJFCV020000001">
    <property type="protein sequence ID" value="CAG9082382.1"/>
    <property type="molecule type" value="Genomic_DNA"/>
</dbReference>
<reference evidence="2" key="1">
    <citation type="submission" date="2020-09" db="EMBL/GenBank/DDBJ databases">
        <authorList>
            <person name="Kikuchi T."/>
        </authorList>
    </citation>
    <scope>NUCLEOTIDE SEQUENCE</scope>
    <source>
        <strain evidence="2">Ka4C1</strain>
    </source>
</reference>
<proteinExistence type="predicted"/>
<dbReference type="AlphaFoldDB" id="A0A7I8XBE0"/>